<evidence type="ECO:0000256" key="3">
    <source>
        <dbReference type="ARBA" id="ARBA00023180"/>
    </source>
</evidence>
<comment type="caution">
    <text evidence="6">The sequence shown here is derived from an EMBL/GenBank/DDBJ whole genome shotgun (WGS) entry which is preliminary data.</text>
</comment>
<dbReference type="AlphaFoldDB" id="A0AAN8GAS8"/>
<dbReference type="InterPro" id="IPR000742">
    <property type="entry name" value="EGF"/>
</dbReference>
<evidence type="ECO:0000313" key="6">
    <source>
        <dbReference type="EMBL" id="KAK6165461.1"/>
    </source>
</evidence>
<gene>
    <name evidence="6" type="ORF">SNE40_022385</name>
</gene>
<proteinExistence type="predicted"/>
<accession>A0AAN8GAS8</accession>
<dbReference type="Gene3D" id="2.10.25.10">
    <property type="entry name" value="Laminin"/>
    <property type="match status" value="1"/>
</dbReference>
<protein>
    <recommendedName>
        <fullName evidence="5">EGF-like domain-containing protein</fullName>
    </recommendedName>
</protein>
<dbReference type="GO" id="GO:0005576">
    <property type="term" value="C:extracellular region"/>
    <property type="evidence" value="ECO:0007669"/>
    <property type="project" value="TreeGrafter"/>
</dbReference>
<keyword evidence="3" id="KW-0325">Glycoprotein</keyword>
<evidence type="ECO:0000256" key="2">
    <source>
        <dbReference type="ARBA" id="ARBA00023157"/>
    </source>
</evidence>
<dbReference type="PANTHER" id="PTHR14949">
    <property type="entry name" value="EGF-LIKE-DOMAIN, MULTIPLE 7, 8"/>
    <property type="match status" value="1"/>
</dbReference>
<name>A0AAN8GAS8_PATCE</name>
<feature type="domain" description="EGF-like" evidence="5">
    <location>
        <begin position="760"/>
        <end position="771"/>
    </location>
</feature>
<keyword evidence="7" id="KW-1185">Reference proteome</keyword>
<feature type="chain" id="PRO_5042926092" description="EGF-like domain-containing protein" evidence="4">
    <location>
        <begin position="21"/>
        <end position="911"/>
    </location>
</feature>
<dbReference type="FunFam" id="2.10.25.10:FF:000001">
    <property type="entry name" value="Tenascin C"/>
    <property type="match status" value="1"/>
</dbReference>
<dbReference type="GO" id="GO:0009986">
    <property type="term" value="C:cell surface"/>
    <property type="evidence" value="ECO:0007669"/>
    <property type="project" value="TreeGrafter"/>
</dbReference>
<evidence type="ECO:0000256" key="1">
    <source>
        <dbReference type="ARBA" id="ARBA00022729"/>
    </source>
</evidence>
<dbReference type="PANTHER" id="PTHR14949:SF54">
    <property type="entry name" value="VWFD DOMAIN-CONTAINING PROTEIN"/>
    <property type="match status" value="1"/>
</dbReference>
<keyword evidence="1 4" id="KW-0732">Signal</keyword>
<evidence type="ECO:0000259" key="5">
    <source>
        <dbReference type="PROSITE" id="PS01186"/>
    </source>
</evidence>
<evidence type="ECO:0000313" key="7">
    <source>
        <dbReference type="Proteomes" id="UP001347796"/>
    </source>
</evidence>
<dbReference type="EMBL" id="JAZGQO010000021">
    <property type="protein sequence ID" value="KAK6165461.1"/>
    <property type="molecule type" value="Genomic_DNA"/>
</dbReference>
<evidence type="ECO:0000256" key="4">
    <source>
        <dbReference type="SAM" id="SignalP"/>
    </source>
</evidence>
<dbReference type="InterPro" id="IPR058727">
    <property type="entry name" value="Helical_Vwde"/>
</dbReference>
<organism evidence="6 7">
    <name type="scientific">Patella caerulea</name>
    <name type="common">Rayed Mediterranean limpet</name>
    <dbReference type="NCBI Taxonomy" id="87958"/>
    <lineage>
        <taxon>Eukaryota</taxon>
        <taxon>Metazoa</taxon>
        <taxon>Spiralia</taxon>
        <taxon>Lophotrochozoa</taxon>
        <taxon>Mollusca</taxon>
        <taxon>Gastropoda</taxon>
        <taxon>Patellogastropoda</taxon>
        <taxon>Patelloidea</taxon>
        <taxon>Patellidae</taxon>
        <taxon>Patella</taxon>
    </lineage>
</organism>
<dbReference type="Pfam" id="PF23106">
    <property type="entry name" value="EGF_Teneurin"/>
    <property type="match status" value="1"/>
</dbReference>
<dbReference type="GO" id="GO:0005102">
    <property type="term" value="F:signaling receptor binding"/>
    <property type="evidence" value="ECO:0007669"/>
    <property type="project" value="TreeGrafter"/>
</dbReference>
<dbReference type="PROSITE" id="PS01186">
    <property type="entry name" value="EGF_2"/>
    <property type="match status" value="1"/>
</dbReference>
<feature type="signal peptide" evidence="4">
    <location>
        <begin position="1"/>
        <end position="20"/>
    </location>
</feature>
<keyword evidence="2" id="KW-1015">Disulfide bond</keyword>
<sequence length="911" mass="100278">MSIHIAALLLMVAVLKSGSAMGPCTSPSAFTNLNQRSSTNIRGLTTTPLSDRFITQGWYGQPNFKIPNSPPGINHCGTVYPIYLQGADPVAGPATIRTFCVQTTAGNCAQTIDIETKLCSNFLAYKLESPALGYAAYCVDEISANHPEYVTSVNVGILPLDDLNNDNRFEFVCNFQTSTLPIHNNIWYTVTWYVNNQLIKTITAFQNTANLQVVTLLTENDIIASGTQTVGFQIRCGYAVSSTATSTTSPVTSSPDRFIGIKILTPTVYVSDGDDANIIVKPTAPIGCRFFFPNCELHVNLLKVANNDDCALSATFSQCGFPINAGANWNGNYAITVRGNLPSSYSNLVANYIVNLKTVELFEPHQFWGNYNIGAVTVVVSHNVTSIAGKVCYAVCDPHMRTFYGRPYEHQYGGIYTLYENTDWKQEIQIYTMPCTTRVGIYCVCGVAIRVGREVWRREQCIDSFWKTGYAQCDGPSRIDVQQYGSNQHKIRLPSSTTIKLVTSGNFLNVYVYPSVADKGKVRGLCGQITTDTFIGRDNSASTYQWSGMPQFSASWRVYGSLLNLFSDIHIASLMGAGSNLFLCKCDDTTPDSILCTQSDECQPQEIYAYTPITGCQTTYIAKRSVRNRYRVPRSAGPEHAHISKRQVAEWMNGWTESSATDYCTSLFQNSSAVQICNNTGATDIQGPLDNCVLDIKLLGDTSFALVAVETVKTLCFHEVSYNPRFQQSATNQSSIFDQLKEVACPSECSYRGTCKRGVCICDEGYGGLDCSVSLDTPPTIVYHHDNNLCNSTNSTCSQVSLLGGEFVNSTTLCCIIKIYLIRGGRVILIIEIRVKAIFVNSGEIICPRDLEKERRYIEPGLNYSYAVSVSNNGKVFSKEIIFDQSKTTVPPATTTTTSVPRITGYVKPRK</sequence>
<dbReference type="InterPro" id="IPR050969">
    <property type="entry name" value="Dev_Signal_Modulators"/>
</dbReference>
<dbReference type="Pfam" id="PF26129">
    <property type="entry name" value="Vwde"/>
    <property type="match status" value="1"/>
</dbReference>
<reference evidence="6 7" key="1">
    <citation type="submission" date="2024-01" db="EMBL/GenBank/DDBJ databases">
        <title>The genome of the rayed Mediterranean limpet Patella caerulea (Linnaeus, 1758).</title>
        <authorList>
            <person name="Anh-Thu Weber A."/>
            <person name="Halstead-Nussloch G."/>
        </authorList>
    </citation>
    <scope>NUCLEOTIDE SEQUENCE [LARGE SCALE GENOMIC DNA]</scope>
    <source>
        <strain evidence="6">AATW-2023a</strain>
        <tissue evidence="6">Whole specimen</tissue>
    </source>
</reference>
<dbReference type="Proteomes" id="UP001347796">
    <property type="component" value="Unassembled WGS sequence"/>
</dbReference>